<dbReference type="CDD" id="cd02440">
    <property type="entry name" value="AdoMet_MTases"/>
    <property type="match status" value="1"/>
</dbReference>
<dbReference type="GO" id="GO:0072330">
    <property type="term" value="P:monocarboxylic acid biosynthetic process"/>
    <property type="evidence" value="ECO:0007669"/>
    <property type="project" value="UniProtKB-ARBA"/>
</dbReference>
<dbReference type="Gene3D" id="1.10.1200.10">
    <property type="entry name" value="ACP-like"/>
    <property type="match status" value="3"/>
</dbReference>
<dbReference type="FunFam" id="1.10.1200.10:FF:000016">
    <property type="entry name" value="Non-ribosomal peptide synthase"/>
    <property type="match status" value="1"/>
</dbReference>
<evidence type="ECO:0000256" key="4">
    <source>
        <dbReference type="ARBA" id="ARBA00022553"/>
    </source>
</evidence>
<dbReference type="Gene3D" id="3.40.50.1820">
    <property type="entry name" value="alpha/beta hydrolase"/>
    <property type="match status" value="1"/>
</dbReference>
<dbReference type="InterPro" id="IPR025110">
    <property type="entry name" value="AMP-bd_C"/>
</dbReference>
<dbReference type="GO" id="GO:0044550">
    <property type="term" value="P:secondary metabolite biosynthetic process"/>
    <property type="evidence" value="ECO:0007669"/>
    <property type="project" value="UniProtKB-ARBA"/>
</dbReference>
<dbReference type="SUPFAM" id="SSF53335">
    <property type="entry name" value="S-adenosyl-L-methionine-dependent methyltransferases"/>
    <property type="match status" value="1"/>
</dbReference>
<keyword evidence="5" id="KW-0436">Ligase</keyword>
<evidence type="ECO:0000256" key="3">
    <source>
        <dbReference type="ARBA" id="ARBA00022450"/>
    </source>
</evidence>
<accession>A0A3A1P687</accession>
<dbReference type="InterPro" id="IPR020802">
    <property type="entry name" value="TesA-like"/>
</dbReference>
<evidence type="ECO:0000256" key="7">
    <source>
        <dbReference type="ARBA" id="ARBA00052643"/>
    </source>
</evidence>
<dbReference type="SUPFAM" id="SSF47336">
    <property type="entry name" value="ACP-like"/>
    <property type="match status" value="4"/>
</dbReference>
<keyword evidence="3" id="KW-0596">Phosphopantetheine</keyword>
<evidence type="ECO:0000313" key="11">
    <source>
        <dbReference type="EMBL" id="RIV86477.1"/>
    </source>
</evidence>
<dbReference type="GO" id="GO:0043041">
    <property type="term" value="P:amino acid activation for nonribosomal peptide biosynthetic process"/>
    <property type="evidence" value="ECO:0007669"/>
    <property type="project" value="TreeGrafter"/>
</dbReference>
<feature type="domain" description="Carrier" evidence="10">
    <location>
        <begin position="2683"/>
        <end position="2757"/>
    </location>
</feature>
<dbReference type="InterPro" id="IPR045851">
    <property type="entry name" value="AMP-bd_C_sf"/>
</dbReference>
<dbReference type="InterPro" id="IPR029058">
    <property type="entry name" value="AB_hydrolase_fold"/>
</dbReference>
<dbReference type="InterPro" id="IPR020845">
    <property type="entry name" value="AMP-binding_CS"/>
</dbReference>
<dbReference type="InterPro" id="IPR036736">
    <property type="entry name" value="ACP-like_sf"/>
</dbReference>
<dbReference type="SUPFAM" id="SSF52777">
    <property type="entry name" value="CoA-dependent acyltransferases"/>
    <property type="match status" value="8"/>
</dbReference>
<dbReference type="InterPro" id="IPR042099">
    <property type="entry name" value="ANL_N_sf"/>
</dbReference>
<dbReference type="SMART" id="SM00823">
    <property type="entry name" value="PKS_PP"/>
    <property type="match status" value="4"/>
</dbReference>
<dbReference type="Gene3D" id="3.30.300.30">
    <property type="match status" value="5"/>
</dbReference>
<dbReference type="InterPro" id="IPR057737">
    <property type="entry name" value="Condensation_MtbB-like"/>
</dbReference>
<gene>
    <name evidence="11" type="ORF">D2V17_09325</name>
</gene>
<feature type="domain" description="Carrier" evidence="10">
    <location>
        <begin position="4203"/>
        <end position="4278"/>
    </location>
</feature>
<comment type="cofactor">
    <cofactor evidence="1">
        <name>pantetheine 4'-phosphate</name>
        <dbReference type="ChEBI" id="CHEBI:47942"/>
    </cofactor>
</comment>
<dbReference type="InterPro" id="IPR009081">
    <property type="entry name" value="PP-bd_ACP"/>
</dbReference>
<dbReference type="NCBIfam" id="NF003417">
    <property type="entry name" value="PRK04813.1"/>
    <property type="match status" value="5"/>
</dbReference>
<dbReference type="PROSITE" id="PS50075">
    <property type="entry name" value="CARRIER"/>
    <property type="match status" value="4"/>
</dbReference>
<dbReference type="InterPro" id="IPR023213">
    <property type="entry name" value="CAT-like_dom_sf"/>
</dbReference>
<dbReference type="RefSeq" id="WP_119592712.1">
    <property type="nucleotide sequence ID" value="NZ_QXFM01000084.1"/>
</dbReference>
<dbReference type="PROSITE" id="PS00012">
    <property type="entry name" value="PHOSPHOPANTETHEINE"/>
    <property type="match status" value="4"/>
</dbReference>
<organism evidence="11 12">
    <name type="scientific">Aurantiacibacter xanthus</name>
    <dbReference type="NCBI Taxonomy" id="1784712"/>
    <lineage>
        <taxon>Bacteria</taxon>
        <taxon>Pseudomonadati</taxon>
        <taxon>Pseudomonadota</taxon>
        <taxon>Alphaproteobacteria</taxon>
        <taxon>Sphingomonadales</taxon>
        <taxon>Erythrobacteraceae</taxon>
        <taxon>Aurantiacibacter</taxon>
    </lineage>
</organism>
<dbReference type="Gene3D" id="3.40.50.150">
    <property type="entry name" value="Vaccinia Virus protein VP39"/>
    <property type="match status" value="1"/>
</dbReference>
<reference evidence="11 12" key="1">
    <citation type="submission" date="2018-08" db="EMBL/GenBank/DDBJ databases">
        <title>Erythrobacter zhengii sp.nov., a bacterium isolated from deep-sea sediment.</title>
        <authorList>
            <person name="Fang C."/>
            <person name="Wu Y.-H."/>
            <person name="Sun C."/>
            <person name="Wang H."/>
            <person name="Cheng H."/>
            <person name="Meng F.-X."/>
            <person name="Wang C.-S."/>
            <person name="Xu X.-W."/>
        </authorList>
    </citation>
    <scope>NUCLEOTIDE SEQUENCE [LARGE SCALE GENOMIC DNA]</scope>
    <source>
        <strain evidence="11 12">CCTCC AB 2015396</strain>
    </source>
</reference>
<evidence type="ECO:0000256" key="5">
    <source>
        <dbReference type="ARBA" id="ARBA00022598"/>
    </source>
</evidence>
<dbReference type="GO" id="GO:0031177">
    <property type="term" value="F:phosphopantetheine binding"/>
    <property type="evidence" value="ECO:0007669"/>
    <property type="project" value="InterPro"/>
</dbReference>
<feature type="domain" description="Carrier" evidence="10">
    <location>
        <begin position="1224"/>
        <end position="1298"/>
    </location>
</feature>
<evidence type="ECO:0000256" key="9">
    <source>
        <dbReference type="ARBA" id="ARBA00079103"/>
    </source>
</evidence>
<dbReference type="GO" id="GO:0005737">
    <property type="term" value="C:cytoplasm"/>
    <property type="evidence" value="ECO:0007669"/>
    <property type="project" value="TreeGrafter"/>
</dbReference>
<dbReference type="FunFam" id="3.30.559.10:FF:000023">
    <property type="entry name" value="Non-ribosomal peptide synthetase"/>
    <property type="match status" value="1"/>
</dbReference>
<dbReference type="SMART" id="SM00824">
    <property type="entry name" value="PKS_TE"/>
    <property type="match status" value="1"/>
</dbReference>
<dbReference type="PROSITE" id="PS00455">
    <property type="entry name" value="AMP_BINDING"/>
    <property type="match status" value="3"/>
</dbReference>
<dbReference type="Gene3D" id="3.40.50.980">
    <property type="match status" value="4"/>
</dbReference>
<dbReference type="Gene3D" id="2.30.38.10">
    <property type="entry name" value="Luciferase, Domain 3"/>
    <property type="match status" value="3"/>
</dbReference>
<dbReference type="Pfam" id="PF00668">
    <property type="entry name" value="Condensation"/>
    <property type="match status" value="4"/>
</dbReference>
<comment type="pathway">
    <text evidence="2">Siderophore biosynthesis.</text>
</comment>
<comment type="caution">
    <text evidence="11">The sequence shown here is derived from an EMBL/GenBank/DDBJ whole genome shotgun (WGS) entry which is preliminary data.</text>
</comment>
<dbReference type="NCBIfam" id="TIGR01720">
    <property type="entry name" value="NRPS-para261"/>
    <property type="match status" value="1"/>
</dbReference>
<sequence>MDSGLDLCPPGVVGELYVSGAGLARGYHGRPGLTASRFVASPFGDGERLYRTGDRGAWRSDGQLVYHGRADNQVKLRGFRIEPAEIEAALLDQPEVAQAAVVVRGTDADARLVGYVVVAPGTDIDVTVLRTRLAGRLPGYMVPAALVALDRLPLTVNGKLDRTALPEPAVVVAAHVAPATPDEVTLCAIVAELVGAPRVGMEDNFFHLGGHSLLAVRLVARLRERLDRDVSVRMVFEHPVLQNLANAIAKTPQTSNPVAATPDPDGLLQPFALTPVQQAYWLGRQQLVALGEVACHAYVELRATRFDSARFASGWRQAIDRHPVLREVIDTDGVQRVLDGEIRFAIKPIDVSHLSPSQAETEVAQIRRKMSHQLLPLDRAPLFEVRVTRVADEDWRIHMSFDALILDGESINLLLAEVFAVHAGQPLTPAPALTFRDYVVAQDRNHTAHMRAEAYWRSRIETLPPAPALPLAVAPSQLRDPRFGRRAARLSPTVWSRLKRYAADAGLTPTNLLLTAYAEVVATWASEDDFTLNLTVGNRPDGFDGVLGVFTTLLPLEIRGARRGSFRERASAQGRQMAADLDHLAFGGVEVQRLKAQAAGDPEAGLLPVVFTSVIGETDVTLPEGVTVAHAITQTPQTWLDCKVFEEDVAEGVGLGIDWDAPEGLFPPGLLDDMFAAYIQRLECLAEPEAWEALDAVLTPPEQLALFAATNATRTEASTDLLHAGMLGAAARYAAEPALIAADGTVTHGSLLMRATALAHRLLAVLRSDDTLVAIVMEKGPEQVVAALAVLLSGRAFLPISAGQPDRRIAGIIDQAGVRVAITQARIERGRAWQKAVTLLDAPEADPAVPPPPLAAEALSPEALAYVIYTSGSTGAPKGVAIAHRAAVNTLADLGRRFRITERDRVLWVSSFEFDLSIFDIFGVLGAGGAIVIPPVEGAQDPAVWADLIRVHDVTVWNSVPMVAELMLAAIPAPQVHLASLRLVLLSGDWIPLALPPRLRTALAEDCQLISLGGATEAAIWSILHPIVHIQPGWISIPYGRPLANQQFHVLKPDLSPCPVHTPGRLFIAGAGLAEGYWRNPEETASRFVRHPTTGERLYDTGDLGRYRPDGEIEFLGRQDNQVKLRGFRIELGEIEAQMQRHPAVEAAAVLLVAESSRRQLVGYYVGGACSESDLRAWLEDRLPDYMTPTALVRLDALPLTGNGKLDRKALMAWRPTALAGEAAPQTPAEMWFCDQVASLLGLERVGPQDNFFHLGGDSIIAIRLVNAARNAGFSLAARDVFLHPVIRQIAERSTPADASEDIETAFYSAQKLADLQQAHPGAEDFWPLTPLQQGIWFHAAYGGAAADGEDPYLVQLILTFEGALDAGRLRRSFQALLERHRSLRVSFHEDDDKRPVQLVMRDCALAWREIDLTHMAPEPQANQVDALARVDRAERIALETAPLMRATLLKLAPGRSQLLLSQHHLLGDGWATTIFFRDLVALYRADGAVGALPPPADFRAYLAWHAGQDRDAAREAWGRYLDGLAEPTLVVPDADRTAPAHQAMQERLMSRTLSTRLKEMAREHSLTLASVLQGVWGLTLGLLLNRTDVCFGVVSSGRQAPVTGIEDMLGAVIATTPVRLSLRGGRTTLDLLQELQRDAANLMPHQHLSLIDIHKHLGVESLFDTLFTYENYPVEPPPPAQSPDDLPLTDVSGHNSNHYPLSVAVLPGPKLGLRFHYNADLLSAGDVRRYADAFVRLLEQVTRAPLQPIARLDVLPAVERARLLDGLPPPTSLPTVSLASLFESQVASMPAMAAIIDGDRSIDYATLDAEANRLAWHLIGMGIGPGDIVATQFARSELMVRTVLAVMKAGAAFMPLDPEHPPERLAQLLADATPKLTLTTSDLSPRLPAHLTRLILDDAIVSSEIADESEVAPWNEDRTRPLQSDHPAYLIHTSGSTGRPKGVLVPHRGLPSLATFQADRLGIGPGDRVVQLASCAFDASVSELAMTVTRGATLVIAGAHERAGDDLARLLDSAAITHATFTPTALQTLPPQAGRALQAIIVAGEACPADLVAEWSTRVRLFNAYGPTEATVCATMSAQLTSDGDVPIGRAITGMRVYVLDSSLRPCQSGTIGELYIGGDALAQGYFAQPALTALRFVADPFTRASGARMYRTGDLAAWRADGQLDFHGRADDQVKIRGVRVEPDEVAAAIAAMPLVDQVAVDAAPNVDGRLTLTAYVLPVHHGTIIEDLRRACAIEHVDAWREIEDDGVVSGNIADPTFDTRGWNSAYTGEPLSNAEMRDYVESVVARIKDLAPRRVLEIGCGAGLITFPLLGMTGSYVGIDISRRRIAHLRSLQANAALMDRMPGLAQAVFQCAAAHEIEQLALGRFDTIILASVVQYFADETYLIEIISQLIETSLEPGGTIFLGDIRHKGLQNAFNLSVERHRGSPDMDATELRELVRRKAEQERELLLDPVFFMTLRDRFSQITQIDVLPKAGEFPGELNQFRYDVLIRTDGDPIDASAFEWVDGGSASIASIQECLTTQPQAFALRAVPNALTIASFCDATCLLDGEMALLSPGVEPNDLRRLGETLGYRVDISLAAGHAGASLDVLFRSGDDRPVQMPGSAASIEVRPPVRSPLDSALGQRIARNIREALESKLAAPFIPQDIVLIDALPMTASGKLNRQALRGMVRRGSRPVQAARNARERVLCAIVAELLSLDAVDLDGNFFHLGGDSISSIRLVSLAREQGLLLSPRDVFLHPVLRDLAANARFGSQEAEQEDVAEGHVAATPIIHRTTDRSEHWRSFHQASVLFTPARLNIDALERALAAIIAHHDALRLTVNGVGEMSIPAPNLGAPVSLRRLMTAGNTVAERDAALKSAYTDAIARLDPSSGRMVEAVWADAGPSQLGHLLIVIHHFAVDGASWRILAEDLARAYAQAENGGRINLGRKTTSFRQWSLAQDAAISSHRNELPYWQGMVAKAGLTFTSDRLDPKQDLLGDAGYINRSLQSAMTSDLLTRVPSAFRARINDVLLTALVLAVAAWSERAGRGGRPALTLDLEGHGREPLDAATDLTRTVGWFTSVFPVHLDAGDIDLTEAMAGGSDAGQALKRIKEQLRTLPHAGVGYGLLRHLDDEGRTALGGSADPQIAFNYLGRFGRPRRAQFAPADSYAAVFAGAEQDRPLDYLISLNCAVHETPEGPRLDATWQYAPRVIDEDAIHALADAWIAALQALVCHSATPGAGGPSPSDFDLVSYDQVQIDEFAAIVPELDDIWPLTAMQAGLLFHSQRTAGQQDPYLVQLRLDLDGPLDPGRLQRALNALVKRHPGLTARLAHDRQGRAVQLVPSQVSLPLKRVVLHDGTSESLERIATEDRMCGFDLFDGSLIRASLIEGDGTCDQLLLTMHHMVVDGWSGALLLQELDALYRHDGDGAMLPHPARFNSYLGWLRAQNEEEACDAWHAYLDGLDSAPLIGDKAAMQHGVSESELSLSCTMTAQLEALAIGEGVTLATVVQGAWALLLARLSGREDFCLGVVSAGRHAAVPNVERIVGMLITTTPVRVKLSKDEPVGDFLRRQQREQGSMIPYQHLSLSEISLLAGGALFDTLFTFENFPSEGEHGRDGGLPLASVSGSSGTHYPLSLIVQPGPALSFKLHLCGTLASAGGAELLSRLELLLKSMLANRQADVAELDPFLPGEKVRLTQANNETVATVAAGTVVDLFEATVARFPEHGAVTHMGTTLSYRELDEQANRLAWRLIAEGVGPGDVVAIQLPRGTGSIVTILAVLKAGGAYLPIEHDLPDLRRDFAFEQTRPAVIVTTSDLAATLAPSRVSTAIAVDAPETLSDLAQRSPRPPSATDRCTPLLPQHPAYLIYTSGSTGQPKAVVNSHANLMHLMAAADRFDFTETDVWTWFHSYAFDFSVWEIWGPLLRGGRLVVVPQEKSRAPEVFLALLTDEQVTILNQTPSAFARLLPFNGDGTGLSVRKLILGGEICSPQAAGAWARACAVHNGYGPTETTVFATMSPALDGTCQPPIGTPIANVRTYVLDERLRPCPKGVIGDLYIAGTGLAHGYHACPALTATRLIANPFEDGQRLYRTGDRACWNDNDQLMFHGRQDGQVKLRGFRIELGEIESALCARSDVAQAAVRVRDDAKRAQLMAWLVPSGPVMPDIEAVRSELAKALPHYMIPGLWRVVREMPLTPNGKVDFTALSAKPQHILRADVAPRASAPEERALCAIVADILGIEEVVPTDNFFDLGGHSLLAAQLAVQVSAKLGRDLSIDTIFSHPVIAEMAKRIGVVAEPGAAFDVILPIRSEGARAPLFCLHPGTGLCWPYTNLLAILDSDQPLYGIQSRGFLTDAPLATSFLDVVDISLAAIRSIQPAGPYHLAGWSFGGSVAHAIATRLRAVGEAVERVLLFDAFPPVPDTSPTEPGDVWSEIAHGADLRTTTAPRDAGQLLALAKAQGHVFGSFSVEQLQAMARVVTNNAHLLWEARLDRFDGEVILFEATRVTPGLDRSFADAEAWRSLSGTLRVIQVDAEHHHMLSSAAVRQIRGRL</sequence>
<dbReference type="Proteomes" id="UP000265366">
    <property type="component" value="Unassembled WGS sequence"/>
</dbReference>
<dbReference type="InterPro" id="IPR001031">
    <property type="entry name" value="Thioesterase"/>
</dbReference>
<evidence type="ECO:0000259" key="10">
    <source>
        <dbReference type="PROSITE" id="PS50075"/>
    </source>
</evidence>
<dbReference type="InterPro" id="IPR025714">
    <property type="entry name" value="Methyltranfer_dom"/>
</dbReference>
<evidence type="ECO:0000313" key="12">
    <source>
        <dbReference type="Proteomes" id="UP000265366"/>
    </source>
</evidence>
<name>A0A3A1P687_9SPHN</name>
<evidence type="ECO:0000256" key="1">
    <source>
        <dbReference type="ARBA" id="ARBA00001957"/>
    </source>
</evidence>
<dbReference type="InterPro" id="IPR020806">
    <property type="entry name" value="PKS_PP-bd"/>
</dbReference>
<dbReference type="NCBIfam" id="TIGR01733">
    <property type="entry name" value="AA-adenyl-dom"/>
    <property type="match status" value="3"/>
</dbReference>
<keyword evidence="6" id="KW-0677">Repeat</keyword>
<dbReference type="CDD" id="cd19535">
    <property type="entry name" value="Cyc_NRPS"/>
    <property type="match status" value="1"/>
</dbReference>
<dbReference type="GO" id="GO:0003824">
    <property type="term" value="F:catalytic activity"/>
    <property type="evidence" value="ECO:0007669"/>
    <property type="project" value="InterPro"/>
</dbReference>
<evidence type="ECO:0000256" key="8">
    <source>
        <dbReference type="ARBA" id="ARBA00066651"/>
    </source>
</evidence>
<protein>
    <recommendedName>
        <fullName evidence="9">L-cysteine--[L-cysteinyl-carrier protein] ligase</fullName>
        <ecNumber evidence="8">6.2.1.69</ecNumber>
    </recommendedName>
    <alternativeName>
        <fullName evidence="9">L-cysteine--[L-cysteinyl-carrier protein] ligase</fullName>
    </alternativeName>
</protein>
<dbReference type="PANTHER" id="PTHR45527:SF1">
    <property type="entry name" value="FATTY ACID SYNTHASE"/>
    <property type="match status" value="1"/>
</dbReference>
<feature type="domain" description="Carrier" evidence="10">
    <location>
        <begin position="177"/>
        <end position="252"/>
    </location>
</feature>
<dbReference type="CDD" id="cd05930">
    <property type="entry name" value="A_NRPS"/>
    <property type="match status" value="1"/>
</dbReference>
<dbReference type="InterPro" id="IPR010060">
    <property type="entry name" value="NRPS_synth"/>
</dbReference>
<dbReference type="Pfam" id="PF00975">
    <property type="entry name" value="Thioesterase"/>
    <property type="match status" value="1"/>
</dbReference>
<dbReference type="SUPFAM" id="SSF56801">
    <property type="entry name" value="Acetyl-CoA synthetase-like"/>
    <property type="match status" value="4"/>
</dbReference>
<dbReference type="Pfam" id="PF13847">
    <property type="entry name" value="Methyltransf_31"/>
    <property type="match status" value="1"/>
</dbReference>
<evidence type="ECO:0000256" key="6">
    <source>
        <dbReference type="ARBA" id="ARBA00022737"/>
    </source>
</evidence>
<comment type="catalytic activity">
    <reaction evidence="7">
        <text>holo-[peptidyl-carrier protein] + L-cysteine + ATP = L-cysteinyl-[peptidyl-carrier protein] + AMP + diphosphate</text>
        <dbReference type="Rhea" id="RHEA:61680"/>
        <dbReference type="Rhea" id="RHEA-COMP:11480"/>
        <dbReference type="Rhea" id="RHEA-COMP:15906"/>
        <dbReference type="ChEBI" id="CHEBI:30616"/>
        <dbReference type="ChEBI" id="CHEBI:33019"/>
        <dbReference type="ChEBI" id="CHEBI:35235"/>
        <dbReference type="ChEBI" id="CHEBI:64479"/>
        <dbReference type="ChEBI" id="CHEBI:144926"/>
        <dbReference type="ChEBI" id="CHEBI:456215"/>
        <dbReference type="EC" id="6.2.1.69"/>
    </reaction>
    <physiologicalReaction direction="left-to-right" evidence="7">
        <dbReference type="Rhea" id="RHEA:61681"/>
    </physiologicalReaction>
</comment>
<dbReference type="Pfam" id="PF00550">
    <property type="entry name" value="PP-binding"/>
    <property type="match status" value="4"/>
</dbReference>
<dbReference type="Pfam" id="PF13193">
    <property type="entry name" value="AMP-binding_C"/>
    <property type="match status" value="3"/>
</dbReference>
<dbReference type="PANTHER" id="PTHR45527">
    <property type="entry name" value="NONRIBOSOMAL PEPTIDE SYNTHETASE"/>
    <property type="match status" value="1"/>
</dbReference>
<dbReference type="InterPro" id="IPR006162">
    <property type="entry name" value="Ppantetheine_attach_site"/>
</dbReference>
<evidence type="ECO:0000256" key="2">
    <source>
        <dbReference type="ARBA" id="ARBA00004924"/>
    </source>
</evidence>
<dbReference type="Gene3D" id="3.30.559.30">
    <property type="entry name" value="Nonribosomal peptide synthetase, condensation domain"/>
    <property type="match status" value="4"/>
</dbReference>
<dbReference type="Gene3D" id="3.30.559.10">
    <property type="entry name" value="Chloramphenicol acetyltransferase-like domain"/>
    <property type="match status" value="4"/>
</dbReference>
<dbReference type="EMBL" id="QXFM01000084">
    <property type="protein sequence ID" value="RIV86477.1"/>
    <property type="molecule type" value="Genomic_DNA"/>
</dbReference>
<dbReference type="FunFam" id="3.30.300.30:FF:000010">
    <property type="entry name" value="Enterobactin synthetase component F"/>
    <property type="match status" value="1"/>
</dbReference>
<dbReference type="EC" id="6.2.1.69" evidence="8"/>
<dbReference type="InterPro" id="IPR010071">
    <property type="entry name" value="AA_adenyl_dom"/>
</dbReference>
<keyword evidence="4" id="KW-0597">Phosphoprotein</keyword>
<dbReference type="Pfam" id="PF00501">
    <property type="entry name" value="AMP-binding"/>
    <property type="match status" value="3"/>
</dbReference>
<dbReference type="InterPro" id="IPR029063">
    <property type="entry name" value="SAM-dependent_MTases_sf"/>
</dbReference>
<dbReference type="SUPFAM" id="SSF53474">
    <property type="entry name" value="alpha/beta-Hydrolases"/>
    <property type="match status" value="1"/>
</dbReference>
<dbReference type="FunFam" id="3.40.50.12780:FF:000012">
    <property type="entry name" value="Non-ribosomal peptide synthetase"/>
    <property type="match status" value="2"/>
</dbReference>
<dbReference type="InterPro" id="IPR000873">
    <property type="entry name" value="AMP-dep_synth/lig_dom"/>
</dbReference>
<dbReference type="Gene3D" id="3.40.50.12780">
    <property type="entry name" value="N-terminal domain of ligase-like"/>
    <property type="match status" value="1"/>
</dbReference>
<proteinExistence type="predicted"/>
<keyword evidence="12" id="KW-1185">Reference proteome</keyword>
<dbReference type="InterPro" id="IPR001242">
    <property type="entry name" value="Condensation_dom"/>
</dbReference>